<gene>
    <name evidence="2" type="ORF">V3391_09585</name>
</gene>
<organism evidence="2 3">
    <name type="scientific">Luteimonas flava</name>
    <dbReference type="NCBI Taxonomy" id="3115822"/>
    <lineage>
        <taxon>Bacteria</taxon>
        <taxon>Pseudomonadati</taxon>
        <taxon>Pseudomonadota</taxon>
        <taxon>Gammaproteobacteria</taxon>
        <taxon>Lysobacterales</taxon>
        <taxon>Lysobacteraceae</taxon>
        <taxon>Luteimonas</taxon>
    </lineage>
</organism>
<dbReference type="EMBL" id="JAZHBM010000002">
    <property type="protein sequence ID" value="MEF3082454.1"/>
    <property type="molecule type" value="Genomic_DNA"/>
</dbReference>
<accession>A0ABU7WEQ7</accession>
<dbReference type="RefSeq" id="WP_332078186.1">
    <property type="nucleotide sequence ID" value="NZ_JAZHBM010000002.1"/>
</dbReference>
<evidence type="ECO:0000256" key="1">
    <source>
        <dbReference type="SAM" id="Phobius"/>
    </source>
</evidence>
<dbReference type="Proteomes" id="UP001358324">
    <property type="component" value="Unassembled WGS sequence"/>
</dbReference>
<keyword evidence="1" id="KW-0472">Membrane</keyword>
<proteinExistence type="predicted"/>
<reference evidence="2 3" key="1">
    <citation type="submission" date="2024-01" db="EMBL/GenBank/DDBJ databases">
        <title>Novel species of the genus Luteimonas isolated from rivers.</title>
        <authorList>
            <person name="Lu H."/>
        </authorList>
    </citation>
    <scope>NUCLEOTIDE SEQUENCE [LARGE SCALE GENOMIC DNA]</scope>
    <source>
        <strain evidence="2 3">SMYT11W</strain>
    </source>
</reference>
<evidence type="ECO:0000313" key="2">
    <source>
        <dbReference type="EMBL" id="MEF3082454.1"/>
    </source>
</evidence>
<comment type="caution">
    <text evidence="2">The sequence shown here is derived from an EMBL/GenBank/DDBJ whole genome shotgun (WGS) entry which is preliminary data.</text>
</comment>
<keyword evidence="1" id="KW-1133">Transmembrane helix</keyword>
<feature type="transmembrane region" description="Helical" evidence="1">
    <location>
        <begin position="33"/>
        <end position="55"/>
    </location>
</feature>
<evidence type="ECO:0000313" key="3">
    <source>
        <dbReference type="Proteomes" id="UP001358324"/>
    </source>
</evidence>
<keyword evidence="3" id="KW-1185">Reference proteome</keyword>
<protein>
    <submittedName>
        <fullName evidence="2">Uncharacterized protein</fullName>
    </submittedName>
</protein>
<sequence>MVFLQVSALLLLAWCFGAVQLSQRVRGLHSAPMWLAVAWALGVVACIGLGASGLLRHGDWQSLSTGQALHRLFGEGNLAMRRSEWAALNRAAGVYLNLDVVWTLLALCVAQFHSAMFWAGVAERRRHARALRRRAA</sequence>
<name>A0ABU7WEQ7_9GAMM</name>
<keyword evidence="1" id="KW-0812">Transmembrane</keyword>